<gene>
    <name evidence="1" type="ORF">X975_23223</name>
</gene>
<dbReference type="SUPFAM" id="SSF102588">
    <property type="entry name" value="LmbE-like"/>
    <property type="match status" value="1"/>
</dbReference>
<dbReference type="EMBL" id="KK119421">
    <property type="protein sequence ID" value="KFM75685.1"/>
    <property type="molecule type" value="Genomic_DNA"/>
</dbReference>
<dbReference type="Proteomes" id="UP000054359">
    <property type="component" value="Unassembled WGS sequence"/>
</dbReference>
<protein>
    <recommendedName>
        <fullName evidence="3">N-acetylglucosaminylphosphatidylinositol deacetylase</fullName>
    </recommendedName>
</protein>
<evidence type="ECO:0008006" key="3">
    <source>
        <dbReference type="Google" id="ProtNLM"/>
    </source>
</evidence>
<name>A0A087UE96_STEMI</name>
<dbReference type="InterPro" id="IPR024078">
    <property type="entry name" value="LmbE-like_dom_sf"/>
</dbReference>
<proteinExistence type="predicted"/>
<reference evidence="1 2" key="1">
    <citation type="submission" date="2013-11" db="EMBL/GenBank/DDBJ databases">
        <title>Genome sequencing of Stegodyphus mimosarum.</title>
        <authorList>
            <person name="Bechsgaard J."/>
        </authorList>
    </citation>
    <scope>NUCLEOTIDE SEQUENCE [LARGE SCALE GENOMIC DNA]</scope>
</reference>
<keyword evidence="2" id="KW-1185">Reference proteome</keyword>
<sequence>MKAHQSQYVWFRKLYILFSRYLYVNTFEEMIFNK</sequence>
<dbReference type="OrthoDB" id="440160at2759"/>
<evidence type="ECO:0000313" key="2">
    <source>
        <dbReference type="Proteomes" id="UP000054359"/>
    </source>
</evidence>
<evidence type="ECO:0000313" key="1">
    <source>
        <dbReference type="EMBL" id="KFM75685.1"/>
    </source>
</evidence>
<accession>A0A087UE96</accession>
<organism evidence="1 2">
    <name type="scientific">Stegodyphus mimosarum</name>
    <name type="common">African social velvet spider</name>
    <dbReference type="NCBI Taxonomy" id="407821"/>
    <lineage>
        <taxon>Eukaryota</taxon>
        <taxon>Metazoa</taxon>
        <taxon>Ecdysozoa</taxon>
        <taxon>Arthropoda</taxon>
        <taxon>Chelicerata</taxon>
        <taxon>Arachnida</taxon>
        <taxon>Araneae</taxon>
        <taxon>Araneomorphae</taxon>
        <taxon>Entelegynae</taxon>
        <taxon>Eresoidea</taxon>
        <taxon>Eresidae</taxon>
        <taxon>Stegodyphus</taxon>
    </lineage>
</organism>
<feature type="non-terminal residue" evidence="1">
    <location>
        <position position="34"/>
    </location>
</feature>
<dbReference type="AlphaFoldDB" id="A0A087UE96"/>